<evidence type="ECO:0008006" key="4">
    <source>
        <dbReference type="Google" id="ProtNLM"/>
    </source>
</evidence>
<evidence type="ECO:0000313" key="2">
    <source>
        <dbReference type="EMBL" id="MDP4538346.1"/>
    </source>
</evidence>
<dbReference type="RefSeq" id="WP_305928487.1">
    <property type="nucleotide sequence ID" value="NZ_JAVAIL010000001.1"/>
</dbReference>
<name>A0ABT9H4X8_9SPHN</name>
<dbReference type="Proteomes" id="UP001235664">
    <property type="component" value="Unassembled WGS sequence"/>
</dbReference>
<keyword evidence="1" id="KW-0812">Transmembrane</keyword>
<comment type="caution">
    <text evidence="2">The sequence shown here is derived from an EMBL/GenBank/DDBJ whole genome shotgun (WGS) entry which is preliminary data.</text>
</comment>
<keyword evidence="3" id="KW-1185">Reference proteome</keyword>
<proteinExistence type="predicted"/>
<accession>A0ABT9H4X8</accession>
<evidence type="ECO:0000256" key="1">
    <source>
        <dbReference type="SAM" id="Phobius"/>
    </source>
</evidence>
<protein>
    <recommendedName>
        <fullName evidence="4">DUF4175 domain-containing protein</fullName>
    </recommendedName>
</protein>
<evidence type="ECO:0000313" key="3">
    <source>
        <dbReference type="Proteomes" id="UP001235664"/>
    </source>
</evidence>
<dbReference type="EMBL" id="JAVAIL010000001">
    <property type="protein sequence ID" value="MDP4538346.1"/>
    <property type="molecule type" value="Genomic_DNA"/>
</dbReference>
<organism evidence="2 3">
    <name type="scientific">Qipengyuania benthica</name>
    <dbReference type="NCBI Taxonomy" id="3067651"/>
    <lineage>
        <taxon>Bacteria</taxon>
        <taxon>Pseudomonadati</taxon>
        <taxon>Pseudomonadota</taxon>
        <taxon>Alphaproteobacteria</taxon>
        <taxon>Sphingomonadales</taxon>
        <taxon>Erythrobacteraceae</taxon>
        <taxon>Qipengyuania</taxon>
    </lineage>
</organism>
<gene>
    <name evidence="2" type="ORF">Q9K01_01720</name>
</gene>
<keyword evidence="1" id="KW-1133">Transmembrane helix</keyword>
<feature type="transmembrane region" description="Helical" evidence="1">
    <location>
        <begin position="12"/>
        <end position="33"/>
    </location>
</feature>
<keyword evidence="1" id="KW-0472">Membrane</keyword>
<feature type="transmembrane region" description="Helical" evidence="1">
    <location>
        <begin position="39"/>
        <end position="57"/>
    </location>
</feature>
<sequence length="68" mass="7496">MSRVSRQTTARIFLWPLALAVATLAGLVLGLTGDGWRDIAAWVLLGLTPLAIFRAMLRRQPDSSFSRL</sequence>
<reference evidence="2 3" key="1">
    <citation type="submission" date="2023-08" db="EMBL/GenBank/DDBJ databases">
        <title>genomic of DY56.</title>
        <authorList>
            <person name="Wang Y."/>
        </authorList>
    </citation>
    <scope>NUCLEOTIDE SEQUENCE [LARGE SCALE GENOMIC DNA]</scope>
    <source>
        <strain evidence="2 3">DY56-A-20</strain>
    </source>
</reference>